<dbReference type="AlphaFoldDB" id="A0AAN9I5A7"/>
<evidence type="ECO:0000256" key="11">
    <source>
        <dbReference type="ARBA" id="ARBA00023065"/>
    </source>
</evidence>
<sequence>MTAASRSKKMKKKMFGMICGDDDEDRATVEAKKEVEDVSQYSLTAIILPSLGATANRVSRRHKLRPFIISPYNHRYKLWESFLVLLVFYTAWVCPFEFGFLHHSIGGLAITDNVVNGFFAIDIVLTFFVAYLDKASYVLIDNQKLIAKRYATTWLLFDVISTIPSEFVRSIGPDFLRTYGYFNILRLWRLRRVSAMFARLEKDRNYNYFSVRCSKLICVTLFSVHCAGCFFYFLGSQDDLKNSWLANVSDSYDKNLGGNYVTAIYWSLVTLSSVGYGDLHPVNTKEMIFDIFYMLFNLALTAYLIGNMTNLIVHQTNKTKRYRETVKSASNFAQRNQLPIRLQEQIYAHLLMRYRTDLEGLQHQEIIDSLPKAIKSGISDYLFYSIVEKVYLFHGVSRDLLFQLVTEMKAEYFPPKEDVILQNEAPTDFYILVTGAVELIVEKNGIEQVVGEAKTGDVIGEIGLLCYRPQLFTVRTKRLSQLLRLNRTTFLNFANSNVGDGTIIMNNFLQHLHESEDPLMKGIVAETEALLARGRMDLPISLLFASNRGDDILLHQLLKKGSDPNEADTNGRTALHVAASKGSKHCVVLLLEYGADANAQDFDGSVPLWEAMVGRHESIVKLLIENGADISFADVGQFACTAVEQNNLKLLKDIVKYGGDVTRSKSNGSTALHAAVCEGNVEIVKFLIEQGADIDKQDANGWTPRAFAEHQCQEEIQNIFMKTGGHSSNRSVIPPIPENDGVRFQGRWQSEPSISAMPQGSIPPNQELTWSYKHDRRKSSNFHNSFFGVMSAANRDKEELEASQSNHPATLNMNELPARVMLSCPEKSENNKKLVFLPKSLKELLDIGAKKFDFSPTKVFNKEGAEIEDINLIRDGDHLILAGD</sequence>
<proteinExistence type="inferred from homology"/>
<evidence type="ECO:0000259" key="16">
    <source>
        <dbReference type="PROSITE" id="PS50042"/>
    </source>
</evidence>
<keyword evidence="19" id="KW-1185">Reference proteome</keyword>
<feature type="domain" description="Cyclic nucleotide-binding" evidence="16">
    <location>
        <begin position="392"/>
        <end position="511"/>
    </location>
</feature>
<dbReference type="PROSITE" id="PS51490">
    <property type="entry name" value="KHA"/>
    <property type="match status" value="1"/>
</dbReference>
<dbReference type="InterPro" id="IPR005821">
    <property type="entry name" value="Ion_trans_dom"/>
</dbReference>
<dbReference type="InterPro" id="IPR002110">
    <property type="entry name" value="Ankyrin_rpt"/>
</dbReference>
<keyword evidence="5 15" id="KW-0633">Potassium transport</keyword>
<keyword evidence="6 15" id="KW-0812">Transmembrane</keyword>
<dbReference type="Pfam" id="PF00027">
    <property type="entry name" value="cNMP_binding"/>
    <property type="match status" value="1"/>
</dbReference>
<dbReference type="SUPFAM" id="SSF48403">
    <property type="entry name" value="Ankyrin repeat"/>
    <property type="match status" value="1"/>
</dbReference>
<dbReference type="Proteomes" id="UP001372338">
    <property type="component" value="Unassembled WGS sequence"/>
</dbReference>
<dbReference type="Pfam" id="PF11834">
    <property type="entry name" value="KHA"/>
    <property type="match status" value="1"/>
</dbReference>
<dbReference type="FunFam" id="1.10.287.70:FF:000123">
    <property type="entry name" value="Potassium channel KAT3"/>
    <property type="match status" value="1"/>
</dbReference>
<evidence type="ECO:0000256" key="15">
    <source>
        <dbReference type="RuleBase" id="RU369015"/>
    </source>
</evidence>
<dbReference type="PRINTS" id="PR01463">
    <property type="entry name" value="EAGCHANLFMLY"/>
</dbReference>
<evidence type="ECO:0000256" key="3">
    <source>
        <dbReference type="ARBA" id="ARBA00007929"/>
    </source>
</evidence>
<feature type="repeat" description="ANK" evidence="14">
    <location>
        <begin position="667"/>
        <end position="699"/>
    </location>
</feature>
<evidence type="ECO:0000256" key="13">
    <source>
        <dbReference type="ARBA" id="ARBA00023303"/>
    </source>
</evidence>
<name>A0AAN9I5A7_CROPI</name>
<organism evidence="18 19">
    <name type="scientific">Crotalaria pallida</name>
    <name type="common">Smooth rattlebox</name>
    <name type="synonym">Crotalaria striata</name>
    <dbReference type="NCBI Taxonomy" id="3830"/>
    <lineage>
        <taxon>Eukaryota</taxon>
        <taxon>Viridiplantae</taxon>
        <taxon>Streptophyta</taxon>
        <taxon>Embryophyta</taxon>
        <taxon>Tracheophyta</taxon>
        <taxon>Spermatophyta</taxon>
        <taxon>Magnoliopsida</taxon>
        <taxon>eudicotyledons</taxon>
        <taxon>Gunneridae</taxon>
        <taxon>Pentapetalae</taxon>
        <taxon>rosids</taxon>
        <taxon>fabids</taxon>
        <taxon>Fabales</taxon>
        <taxon>Fabaceae</taxon>
        <taxon>Papilionoideae</taxon>
        <taxon>50 kb inversion clade</taxon>
        <taxon>genistoids sensu lato</taxon>
        <taxon>core genistoids</taxon>
        <taxon>Crotalarieae</taxon>
        <taxon>Crotalaria</taxon>
    </lineage>
</organism>
<dbReference type="InterPro" id="IPR045319">
    <property type="entry name" value="KAT/AKT"/>
</dbReference>
<dbReference type="SUPFAM" id="SSF81324">
    <property type="entry name" value="Voltage-gated potassium channels"/>
    <property type="match status" value="1"/>
</dbReference>
<evidence type="ECO:0000256" key="2">
    <source>
        <dbReference type="ARBA" id="ARBA00004413"/>
    </source>
</evidence>
<dbReference type="GO" id="GO:0034702">
    <property type="term" value="C:monoatomic ion channel complex"/>
    <property type="evidence" value="ECO:0007669"/>
    <property type="project" value="UniProtKB-KW"/>
</dbReference>
<evidence type="ECO:0000313" key="18">
    <source>
        <dbReference type="EMBL" id="KAK7260861.1"/>
    </source>
</evidence>
<dbReference type="PROSITE" id="PS50042">
    <property type="entry name" value="CNMP_BINDING_3"/>
    <property type="match status" value="1"/>
</dbReference>
<dbReference type="PROSITE" id="PS50297">
    <property type="entry name" value="ANK_REP_REGION"/>
    <property type="match status" value="3"/>
</dbReference>
<evidence type="ECO:0000256" key="14">
    <source>
        <dbReference type="PROSITE-ProRule" id="PRU00023"/>
    </source>
</evidence>
<gene>
    <name evidence="18" type="ORF">RIF29_27160</name>
</gene>
<dbReference type="PANTHER" id="PTHR45743">
    <property type="entry name" value="POTASSIUM CHANNEL AKT1"/>
    <property type="match status" value="1"/>
</dbReference>
<feature type="repeat" description="ANK" evidence="14">
    <location>
        <begin position="570"/>
        <end position="602"/>
    </location>
</feature>
<feature type="transmembrane region" description="Helical" evidence="15">
    <location>
        <begin position="216"/>
        <end position="235"/>
    </location>
</feature>
<feature type="transmembrane region" description="Helical" evidence="15">
    <location>
        <begin position="82"/>
        <end position="102"/>
    </location>
</feature>
<feature type="transmembrane region" description="Helical" evidence="15">
    <location>
        <begin position="114"/>
        <end position="132"/>
    </location>
</feature>
<evidence type="ECO:0000256" key="8">
    <source>
        <dbReference type="ARBA" id="ARBA00022882"/>
    </source>
</evidence>
<evidence type="ECO:0000259" key="17">
    <source>
        <dbReference type="PROSITE" id="PS51490"/>
    </source>
</evidence>
<dbReference type="InterPro" id="IPR003938">
    <property type="entry name" value="K_chnl_volt-dep_EAG/ELK/ERG"/>
</dbReference>
<dbReference type="SMART" id="SM00248">
    <property type="entry name" value="ANK"/>
    <property type="match status" value="4"/>
</dbReference>
<dbReference type="InterPro" id="IPR014710">
    <property type="entry name" value="RmlC-like_jellyroll"/>
</dbReference>
<feature type="transmembrane region" description="Helical" evidence="15">
    <location>
        <begin position="260"/>
        <end position="279"/>
    </location>
</feature>
<keyword evidence="14" id="KW-0040">ANK repeat</keyword>
<comment type="similarity">
    <text evidence="3 15">Belongs to the potassium channel family. Plant (TC 1.A.1.4) subfamily.</text>
</comment>
<dbReference type="PROSITE" id="PS50088">
    <property type="entry name" value="ANK_REPEAT"/>
    <property type="match status" value="3"/>
</dbReference>
<evidence type="ECO:0000256" key="4">
    <source>
        <dbReference type="ARBA" id="ARBA00022448"/>
    </source>
</evidence>
<keyword evidence="9 15" id="KW-0630">Potassium</keyword>
<dbReference type="Gene3D" id="1.10.287.70">
    <property type="match status" value="1"/>
</dbReference>
<keyword evidence="13 15" id="KW-0407">Ion channel</keyword>
<dbReference type="InterPro" id="IPR036770">
    <property type="entry name" value="Ankyrin_rpt-contain_sf"/>
</dbReference>
<accession>A0AAN9I5A7</accession>
<dbReference type="Gene3D" id="2.60.120.10">
    <property type="entry name" value="Jelly Rolls"/>
    <property type="match status" value="1"/>
</dbReference>
<comment type="domain">
    <text evidence="15">The segment S4 is probably the voltage-sensor and is characterized by a series of positively charged amino acids. The pore-forming region H5 is enclosed by the transmembrane segments S5 and S6 in the Shaker-type (1P/6TM) and contains the GYGD signature motif which seems to be involved in potassium selectivity.</text>
</comment>
<feature type="transmembrane region" description="Helical" evidence="15">
    <location>
        <begin position="291"/>
        <end position="313"/>
    </location>
</feature>
<dbReference type="GO" id="GO:0005249">
    <property type="term" value="F:voltage-gated potassium channel activity"/>
    <property type="evidence" value="ECO:0007669"/>
    <property type="project" value="UniProtKB-UniRule"/>
</dbReference>
<evidence type="ECO:0000256" key="12">
    <source>
        <dbReference type="ARBA" id="ARBA00023136"/>
    </source>
</evidence>
<dbReference type="CDD" id="cd00038">
    <property type="entry name" value="CAP_ED"/>
    <property type="match status" value="1"/>
</dbReference>
<comment type="domain">
    <text evidence="15">The KHA domain (rich in hydrophobic and acidic residues) present in the C-terminal part is likely to be important for tetramerization.</text>
</comment>
<keyword evidence="12 15" id="KW-0472">Membrane</keyword>
<comment type="caution">
    <text evidence="18">The sequence shown here is derived from an EMBL/GenBank/DDBJ whole genome shotgun (WGS) entry which is preliminary data.</text>
</comment>
<evidence type="ECO:0000256" key="7">
    <source>
        <dbReference type="ARBA" id="ARBA00022826"/>
    </source>
</evidence>
<dbReference type="SUPFAM" id="SSF51206">
    <property type="entry name" value="cAMP-binding domain-like"/>
    <property type="match status" value="1"/>
</dbReference>
<dbReference type="InterPro" id="IPR018490">
    <property type="entry name" value="cNMP-bd_dom_sf"/>
</dbReference>
<dbReference type="FunFam" id="2.60.120.10:FF:000074">
    <property type="entry name" value="Potassium channel KAT2"/>
    <property type="match status" value="1"/>
</dbReference>
<evidence type="ECO:0000313" key="19">
    <source>
        <dbReference type="Proteomes" id="UP001372338"/>
    </source>
</evidence>
<dbReference type="SMART" id="SM00100">
    <property type="entry name" value="cNMP"/>
    <property type="match status" value="1"/>
</dbReference>
<keyword evidence="4 15" id="KW-0813">Transport</keyword>
<evidence type="ECO:0000256" key="1">
    <source>
        <dbReference type="ARBA" id="ARBA00004141"/>
    </source>
</evidence>
<dbReference type="Pfam" id="PF12796">
    <property type="entry name" value="Ank_2"/>
    <property type="match status" value="2"/>
</dbReference>
<keyword evidence="11 15" id="KW-0406">Ion transport</keyword>
<keyword evidence="8 15" id="KW-0851">Voltage-gated channel</keyword>
<evidence type="ECO:0000256" key="10">
    <source>
        <dbReference type="ARBA" id="ARBA00022989"/>
    </source>
</evidence>
<dbReference type="InterPro" id="IPR021789">
    <property type="entry name" value="KHA_dom"/>
</dbReference>
<dbReference type="Pfam" id="PF00520">
    <property type="entry name" value="Ion_trans"/>
    <property type="match status" value="1"/>
</dbReference>
<reference evidence="18 19" key="1">
    <citation type="submission" date="2024-01" db="EMBL/GenBank/DDBJ databases">
        <title>The genomes of 5 underutilized Papilionoideae crops provide insights into root nodulation and disease resistanc.</title>
        <authorList>
            <person name="Yuan L."/>
        </authorList>
    </citation>
    <scope>NUCLEOTIDE SEQUENCE [LARGE SCALE GENOMIC DNA]</scope>
    <source>
        <strain evidence="18">ZHUSHIDOU_FW_LH</strain>
        <tissue evidence="18">Leaf</tissue>
    </source>
</reference>
<comment type="subunit">
    <text evidence="15">The potassium channel is composed of a homo- or heterotetrameric complex of pore-forming subunits.</text>
</comment>
<dbReference type="EMBL" id="JAYWIO010000005">
    <property type="protein sequence ID" value="KAK7260861.1"/>
    <property type="molecule type" value="Genomic_DNA"/>
</dbReference>
<dbReference type="InterPro" id="IPR000595">
    <property type="entry name" value="cNMP-bd_dom"/>
</dbReference>
<dbReference type="GO" id="GO:0005886">
    <property type="term" value="C:plasma membrane"/>
    <property type="evidence" value="ECO:0007669"/>
    <property type="project" value="UniProtKB-SubCell"/>
</dbReference>
<dbReference type="Gene3D" id="1.25.40.20">
    <property type="entry name" value="Ankyrin repeat-containing domain"/>
    <property type="match status" value="1"/>
</dbReference>
<evidence type="ECO:0000256" key="5">
    <source>
        <dbReference type="ARBA" id="ARBA00022538"/>
    </source>
</evidence>
<comment type="subcellular location">
    <subcellularLocation>
        <location evidence="2">Cell membrane</location>
        <topology evidence="2">Peripheral membrane protein</topology>
        <orientation evidence="2">Cytoplasmic side</orientation>
    </subcellularLocation>
    <subcellularLocation>
        <location evidence="1 15">Membrane</location>
        <topology evidence="1 15">Multi-pass membrane protein</topology>
    </subcellularLocation>
</comment>
<feature type="domain" description="KHA" evidence="17">
    <location>
        <begin position="819"/>
        <end position="884"/>
    </location>
</feature>
<evidence type="ECO:0000256" key="6">
    <source>
        <dbReference type="ARBA" id="ARBA00022692"/>
    </source>
</evidence>
<protein>
    <recommendedName>
        <fullName evidence="15">Potassium channel</fullName>
    </recommendedName>
</protein>
<evidence type="ECO:0000256" key="9">
    <source>
        <dbReference type="ARBA" id="ARBA00022958"/>
    </source>
</evidence>
<keyword evidence="10 15" id="KW-1133">Transmembrane helix</keyword>
<comment type="function">
    <text evidence="15">Potassium channel.</text>
</comment>
<dbReference type="PANTHER" id="PTHR45743:SF22">
    <property type="entry name" value="POTASSIUM CHANNEL"/>
    <property type="match status" value="1"/>
</dbReference>
<keyword evidence="7 15" id="KW-0631">Potassium channel</keyword>
<feature type="repeat" description="ANK" evidence="14">
    <location>
        <begin position="603"/>
        <end position="635"/>
    </location>
</feature>
<comment type="caution">
    <text evidence="15">Lacks conserved residue(s) required for the propagation of feature annotation.</text>
</comment>
<dbReference type="PRINTS" id="PR01415">
    <property type="entry name" value="ANKYRIN"/>
</dbReference>